<organism evidence="1 2">
    <name type="scientific">Pontibacillus yanchengensis</name>
    <dbReference type="NCBI Taxonomy" id="462910"/>
    <lineage>
        <taxon>Bacteria</taxon>
        <taxon>Bacillati</taxon>
        <taxon>Bacillota</taxon>
        <taxon>Bacilli</taxon>
        <taxon>Bacillales</taxon>
        <taxon>Bacillaceae</taxon>
        <taxon>Pontibacillus</taxon>
    </lineage>
</organism>
<name>A0A6I5A6W6_9BACI</name>
<reference evidence="1 2" key="1">
    <citation type="submission" date="2019-11" db="EMBL/GenBank/DDBJ databases">
        <title>Genome sequences of 17 halophilic strains isolated from different environments.</title>
        <authorList>
            <person name="Furrow R.E."/>
        </authorList>
    </citation>
    <scope>NUCLEOTIDE SEQUENCE [LARGE SCALE GENOMIC DNA]</scope>
    <source>
        <strain evidence="1 2">22514_16_FS</strain>
    </source>
</reference>
<evidence type="ECO:0000313" key="1">
    <source>
        <dbReference type="EMBL" id="MYL36151.1"/>
    </source>
</evidence>
<sequence length="353" mass="42282">MESQNQNIGIEDLKEEVIIKKAQTLARWYYPNPQPFENWLSNIAPDNLVVKCKDTGEEILNTKATHNNVELAYKTFWTEYQRMKSALKQDERGIYFQFFREYHYSIENKLSHSDRTRLLKLAIAQFKNKQAFEDNGIGMTRKEIAELWGISEHSTRNKMLPYYQKIGYLTKKKVGRYWYYYFKEEALLMGRINHDGKFVKIFHEKLLEVYENLEKIQSRQQKLRKYDALGTLHFLLSYFHYETLYLVKNPEESIVKPNEEINDALERESRRCRKKLKHMSLKELVNRLSAAHESTIRRKTIEKHLEWIERCGAISIHRTKGVNRIIVHPHLVGNHKVQDQYIRTVLNQFNQHE</sequence>
<dbReference type="Proteomes" id="UP000468638">
    <property type="component" value="Unassembled WGS sequence"/>
</dbReference>
<proteinExistence type="predicted"/>
<dbReference type="RefSeq" id="WP_160850622.1">
    <property type="nucleotide sequence ID" value="NZ_WMEQ01000030.1"/>
</dbReference>
<protein>
    <submittedName>
        <fullName evidence="1">Uncharacterized protein</fullName>
    </submittedName>
</protein>
<gene>
    <name evidence="1" type="ORF">GLW05_21570</name>
</gene>
<dbReference type="AlphaFoldDB" id="A0A6I5A6W6"/>
<comment type="caution">
    <text evidence="1">The sequence shown here is derived from an EMBL/GenBank/DDBJ whole genome shotgun (WGS) entry which is preliminary data.</text>
</comment>
<evidence type="ECO:0000313" key="2">
    <source>
        <dbReference type="Proteomes" id="UP000468638"/>
    </source>
</evidence>
<dbReference type="OrthoDB" id="2564399at2"/>
<dbReference type="EMBL" id="WMEQ01000030">
    <property type="protein sequence ID" value="MYL36151.1"/>
    <property type="molecule type" value="Genomic_DNA"/>
</dbReference>
<accession>A0A6I5A6W6</accession>